<proteinExistence type="predicted"/>
<protein>
    <submittedName>
        <fullName evidence="3">Glycosyltransferase</fullName>
        <ecNumber evidence="3">2.4.-.-</ecNumber>
    </submittedName>
</protein>
<feature type="domain" description="Glycosyltransferase subfamily 4-like N-terminal" evidence="2">
    <location>
        <begin position="35"/>
        <end position="209"/>
    </location>
</feature>
<evidence type="ECO:0000259" key="2">
    <source>
        <dbReference type="Pfam" id="PF13439"/>
    </source>
</evidence>
<reference evidence="4" key="1">
    <citation type="submission" date="2024-04" db="EMBL/GenBank/DDBJ databases">
        <title>Phylogenomic analyses of a clade within the roseobacter group suggest taxonomic reassignments of species of the genera Aestuariivita, Citreicella, Loktanella, Nautella, Pelagibaca, Ruegeria, Thalassobius, Thiobacimonas and Tropicibacter, and the proposal o.</title>
        <authorList>
            <person name="Jeon C.O."/>
        </authorList>
    </citation>
    <scope>NUCLEOTIDE SEQUENCE [LARGE SCALE GENOMIC DNA]</scope>
    <source>
        <strain evidence="4">BS5-3</strain>
    </source>
</reference>
<evidence type="ECO:0000313" key="3">
    <source>
        <dbReference type="EMBL" id="WZC49270.1"/>
    </source>
</evidence>
<sequence length="392" mass="43582">MEHLRQTDPSDLAAQTVLPPPKRVALVHYWLVGMRGGERVLEEMLRLYPDADIFTHVVDPDQISPLLASRPITQTSIAKLPGAKRHYQKYLSLMPRALEELDLSAYDLVLSSESGPAKGVVASPDATHLCYCHSPMRYIWDHYPAYRAGLGPLKRYYFSRLAHRLRTWDVTSAARVDHFVANSRFIAGRIHRAWGRDASVVHPPVDLEKYRLAPERPRDYYLFVSQLVAYKRADIAMEAFRGLDLPLKVVGQGAEFAALSRSAPSNVEMLGRVDDAALADLYRGARALVFPAEEDFGIVPVEAMACGTPVIAYGRGGALDSIKDGVTGRFFAEQSVDALREAVLAFDAERDAFDPQLIAKHAHGFGAARFRKELSAVIDAVRARQLTRQSAM</sequence>
<keyword evidence="3" id="KW-0808">Transferase</keyword>
<dbReference type="InterPro" id="IPR050194">
    <property type="entry name" value="Glycosyltransferase_grp1"/>
</dbReference>
<dbReference type="Proteomes" id="UP001440612">
    <property type="component" value="Chromosome"/>
</dbReference>
<dbReference type="Gene3D" id="3.40.50.2000">
    <property type="entry name" value="Glycogen Phosphorylase B"/>
    <property type="match status" value="1"/>
</dbReference>
<dbReference type="Pfam" id="PF13439">
    <property type="entry name" value="Glyco_transf_4"/>
    <property type="match status" value="1"/>
</dbReference>
<gene>
    <name evidence="3" type="ORF">AABB29_00990</name>
</gene>
<dbReference type="PANTHER" id="PTHR45947">
    <property type="entry name" value="SULFOQUINOVOSYL TRANSFERASE SQD2"/>
    <property type="match status" value="1"/>
</dbReference>
<dbReference type="InterPro" id="IPR001296">
    <property type="entry name" value="Glyco_trans_1"/>
</dbReference>
<name>A0ABZ2V513_9RHOB</name>
<dbReference type="Pfam" id="PF00534">
    <property type="entry name" value="Glycos_transf_1"/>
    <property type="match status" value="1"/>
</dbReference>
<accession>A0ABZ2V513</accession>
<feature type="domain" description="Glycosyl transferase family 1" evidence="1">
    <location>
        <begin position="218"/>
        <end position="344"/>
    </location>
</feature>
<evidence type="ECO:0000259" key="1">
    <source>
        <dbReference type="Pfam" id="PF00534"/>
    </source>
</evidence>
<dbReference type="SUPFAM" id="SSF53756">
    <property type="entry name" value="UDP-Glycosyltransferase/glycogen phosphorylase"/>
    <property type="match status" value="1"/>
</dbReference>
<dbReference type="EC" id="2.4.-.-" evidence="3"/>
<evidence type="ECO:0000313" key="4">
    <source>
        <dbReference type="Proteomes" id="UP001440612"/>
    </source>
</evidence>
<keyword evidence="3" id="KW-0328">Glycosyltransferase</keyword>
<dbReference type="RefSeq" id="WP_341367380.1">
    <property type="nucleotide sequence ID" value="NZ_CP150951.2"/>
</dbReference>
<keyword evidence="4" id="KW-1185">Reference proteome</keyword>
<dbReference type="PANTHER" id="PTHR45947:SF3">
    <property type="entry name" value="SULFOQUINOVOSYL TRANSFERASE SQD2"/>
    <property type="match status" value="1"/>
</dbReference>
<dbReference type="InterPro" id="IPR028098">
    <property type="entry name" value="Glyco_trans_4-like_N"/>
</dbReference>
<dbReference type="GO" id="GO:0016757">
    <property type="term" value="F:glycosyltransferase activity"/>
    <property type="evidence" value="ECO:0007669"/>
    <property type="project" value="UniProtKB-KW"/>
</dbReference>
<dbReference type="EMBL" id="CP150951">
    <property type="protein sequence ID" value="WZC49270.1"/>
    <property type="molecule type" value="Genomic_DNA"/>
</dbReference>
<organism evidence="3 4">
    <name type="scientific">Yoonia phaeophyticola</name>
    <dbReference type="NCBI Taxonomy" id="3137369"/>
    <lineage>
        <taxon>Bacteria</taxon>
        <taxon>Pseudomonadati</taxon>
        <taxon>Pseudomonadota</taxon>
        <taxon>Alphaproteobacteria</taxon>
        <taxon>Rhodobacterales</taxon>
        <taxon>Paracoccaceae</taxon>
        <taxon>Yoonia</taxon>
    </lineage>
</organism>